<dbReference type="PANTHER" id="PTHR31371:SF13">
    <property type="entry name" value="OS05G0457600 PROTEIN"/>
    <property type="match status" value="1"/>
</dbReference>
<comment type="caution">
    <text evidence="3">The sequence shown here is derived from an EMBL/GenBank/DDBJ whole genome shotgun (WGS) entry which is preliminary data.</text>
</comment>
<dbReference type="Pfam" id="PF11961">
    <property type="entry name" value="DUF3475"/>
    <property type="match status" value="1"/>
</dbReference>
<keyword evidence="4" id="KW-1185">Reference proteome</keyword>
<sequence length="439" mass="49428">MVGFKALAWLPEPAHRRFAAVEKRKTSNLGILAFETAKIMSRLVSLYTSLSDDEISRLKNDVIRSKGVRFLNSGDEEFLLGLARAEKLEDLDRAAAAVACLGKKCDDSGLNRFTSVYTDLKLGFIDLGKSDLYGSRSAARRVGRMKKLASTTSYLRSAMDVLTDMEISEGKLKQLSRRQVEMMKIDPIDFSRKLENHRREVRRLQETSLWSQTFDRSVDLMARTVCAVYVRIQVVFGPNQGNLGPNIIPHSCPLLTESKPVQLHRWRSSIDFPNESSHGPDGVYHSAGPNTVGSAGLTTLYANVIVLAEKYLGSESPISHDEREGLYRMLPENLKSALRMKLGKNMRFAENDELLAKGWKEAVEDMLRWLGPMARDSLKWLVERNVLERMRLDGYGTKGNVLLLQTLHFADREKTEAAIAEVLVGLSCIFRYGNRRLGV</sequence>
<dbReference type="PANTHER" id="PTHR31371">
    <property type="entry name" value="BNAC09G50660D PROTEIN"/>
    <property type="match status" value="1"/>
</dbReference>
<feature type="domain" description="DUF668" evidence="1">
    <location>
        <begin position="291"/>
        <end position="378"/>
    </location>
</feature>
<protein>
    <recommendedName>
        <fullName evidence="5">Avr9/Cf-9 rapidly elicited protein 137</fullName>
    </recommendedName>
</protein>
<dbReference type="GO" id="GO:0045927">
    <property type="term" value="P:positive regulation of growth"/>
    <property type="evidence" value="ECO:0007669"/>
    <property type="project" value="InterPro"/>
</dbReference>
<gene>
    <name evidence="3" type="ORF">SHERM_08704</name>
</gene>
<dbReference type="InterPro" id="IPR007700">
    <property type="entry name" value="DUF668"/>
</dbReference>
<reference evidence="3" key="1">
    <citation type="submission" date="2019-12" db="EMBL/GenBank/DDBJ databases">
        <authorList>
            <person name="Scholes J."/>
        </authorList>
    </citation>
    <scope>NUCLEOTIDE SEQUENCE</scope>
</reference>
<dbReference type="OrthoDB" id="673374at2759"/>
<dbReference type="EMBL" id="CACSLK010034598">
    <property type="protein sequence ID" value="CAA0842849.1"/>
    <property type="molecule type" value="Genomic_DNA"/>
</dbReference>
<evidence type="ECO:0000259" key="2">
    <source>
        <dbReference type="Pfam" id="PF11961"/>
    </source>
</evidence>
<evidence type="ECO:0000259" key="1">
    <source>
        <dbReference type="Pfam" id="PF05003"/>
    </source>
</evidence>
<dbReference type="Proteomes" id="UP001153555">
    <property type="component" value="Unassembled WGS sequence"/>
</dbReference>
<name>A0A9N7RSJ0_STRHE</name>
<evidence type="ECO:0000313" key="4">
    <source>
        <dbReference type="Proteomes" id="UP001153555"/>
    </source>
</evidence>
<dbReference type="InterPro" id="IPR021864">
    <property type="entry name" value="DUF3475"/>
</dbReference>
<proteinExistence type="predicted"/>
<evidence type="ECO:0008006" key="5">
    <source>
        <dbReference type="Google" id="ProtNLM"/>
    </source>
</evidence>
<evidence type="ECO:0000313" key="3">
    <source>
        <dbReference type="EMBL" id="CAA0842849.1"/>
    </source>
</evidence>
<accession>A0A9N7RSJ0</accession>
<feature type="domain" description="DUF3475" evidence="2">
    <location>
        <begin position="31"/>
        <end position="87"/>
    </location>
</feature>
<dbReference type="AlphaFoldDB" id="A0A9N7RSJ0"/>
<dbReference type="Pfam" id="PF05003">
    <property type="entry name" value="DUF668"/>
    <property type="match status" value="1"/>
</dbReference>
<organism evidence="3 4">
    <name type="scientific">Striga hermonthica</name>
    <name type="common">Purple witchweed</name>
    <name type="synonym">Buchnera hermonthica</name>
    <dbReference type="NCBI Taxonomy" id="68872"/>
    <lineage>
        <taxon>Eukaryota</taxon>
        <taxon>Viridiplantae</taxon>
        <taxon>Streptophyta</taxon>
        <taxon>Embryophyta</taxon>
        <taxon>Tracheophyta</taxon>
        <taxon>Spermatophyta</taxon>
        <taxon>Magnoliopsida</taxon>
        <taxon>eudicotyledons</taxon>
        <taxon>Gunneridae</taxon>
        <taxon>Pentapetalae</taxon>
        <taxon>asterids</taxon>
        <taxon>lamiids</taxon>
        <taxon>Lamiales</taxon>
        <taxon>Orobanchaceae</taxon>
        <taxon>Buchnereae</taxon>
        <taxon>Striga</taxon>
    </lineage>
</organism>